<dbReference type="InterPro" id="IPR051262">
    <property type="entry name" value="SMP-30/CGR1_Lactonase"/>
</dbReference>
<dbReference type="PANTHER" id="PTHR47572:SF5">
    <property type="entry name" value="BLR2277 PROTEIN"/>
    <property type="match status" value="1"/>
</dbReference>
<evidence type="ECO:0000313" key="2">
    <source>
        <dbReference type="EMBL" id="GHF41471.1"/>
    </source>
</evidence>
<name>A0A8H9IUS0_9PSEU</name>
<dbReference type="InterPro" id="IPR013658">
    <property type="entry name" value="SGL"/>
</dbReference>
<accession>A0A8H9IUS0</accession>
<feature type="domain" description="SMP-30/Gluconolactonase/LRE-like region" evidence="1">
    <location>
        <begin position="13"/>
        <end position="264"/>
    </location>
</feature>
<proteinExistence type="predicted"/>
<reference evidence="2" key="1">
    <citation type="journal article" date="2014" name="Int. J. Syst. Evol. Microbiol.">
        <title>Complete genome sequence of Corynebacterium casei LMG S-19264T (=DSM 44701T), isolated from a smear-ripened cheese.</title>
        <authorList>
            <consortium name="US DOE Joint Genome Institute (JGI-PGF)"/>
            <person name="Walter F."/>
            <person name="Albersmeier A."/>
            <person name="Kalinowski J."/>
            <person name="Ruckert C."/>
        </authorList>
    </citation>
    <scope>NUCLEOTIDE SEQUENCE</scope>
    <source>
        <strain evidence="2">CGMCC 4.7679</strain>
    </source>
</reference>
<keyword evidence="3" id="KW-1185">Reference proteome</keyword>
<dbReference type="Gene3D" id="2.120.10.30">
    <property type="entry name" value="TolB, C-terminal domain"/>
    <property type="match status" value="1"/>
</dbReference>
<sequence length="294" mass="29829">MTAPRVVAGGLRFPEGPTWLGDGAVAVVEMKGEAISRVAPDGTVTPLGDCGGGPNGSALGADGELYVANNGGLSAEGTGYWHAPRQLEGCVQRVDPGGTVTTVPPAFPGPAPHRPNDLCFGPDGTLYVTDSADWENLRGISPGHVVAIGADGGVLGSAEVPAMPNGVAFGPDGRLYLTQSLTRKVLAFEVSGGTFGEPEQICKLPSGMPDGLCFDGEGRLYVCGSIGNAIFVYSGGELAETIETGDGTQPTNCCAGDDGRLYVTYGLAGQLVAFDLGLTPAASHTGSVTTREDS</sequence>
<organism evidence="2 3">
    <name type="scientific">Amycolatopsis bartoniae</name>
    <dbReference type="NCBI Taxonomy" id="941986"/>
    <lineage>
        <taxon>Bacteria</taxon>
        <taxon>Bacillati</taxon>
        <taxon>Actinomycetota</taxon>
        <taxon>Actinomycetes</taxon>
        <taxon>Pseudonocardiales</taxon>
        <taxon>Pseudonocardiaceae</taxon>
        <taxon>Amycolatopsis</taxon>
    </lineage>
</organism>
<reference evidence="2" key="2">
    <citation type="submission" date="2020-09" db="EMBL/GenBank/DDBJ databases">
        <authorList>
            <person name="Sun Q."/>
            <person name="Zhou Y."/>
        </authorList>
    </citation>
    <scope>NUCLEOTIDE SEQUENCE</scope>
    <source>
        <strain evidence="2">CGMCC 4.7679</strain>
    </source>
</reference>
<comment type="caution">
    <text evidence="2">The sequence shown here is derived from an EMBL/GenBank/DDBJ whole genome shotgun (WGS) entry which is preliminary data.</text>
</comment>
<dbReference type="PANTHER" id="PTHR47572">
    <property type="entry name" value="LIPOPROTEIN-RELATED"/>
    <property type="match status" value="1"/>
</dbReference>
<dbReference type="RefSeq" id="WP_183176806.1">
    <property type="nucleotide sequence ID" value="NZ_BNAV01000001.1"/>
</dbReference>
<dbReference type="EMBL" id="BNAV01000001">
    <property type="protein sequence ID" value="GHF41471.1"/>
    <property type="molecule type" value="Genomic_DNA"/>
</dbReference>
<dbReference type="SUPFAM" id="SSF63829">
    <property type="entry name" value="Calcium-dependent phosphotriesterase"/>
    <property type="match status" value="1"/>
</dbReference>
<dbReference type="Pfam" id="PF08450">
    <property type="entry name" value="SGL"/>
    <property type="match status" value="1"/>
</dbReference>
<dbReference type="InterPro" id="IPR011042">
    <property type="entry name" value="6-blade_b-propeller_TolB-like"/>
</dbReference>
<dbReference type="AlphaFoldDB" id="A0A8H9IUS0"/>
<gene>
    <name evidence="2" type="ORF">GCM10017566_13650</name>
</gene>
<dbReference type="Proteomes" id="UP000658656">
    <property type="component" value="Unassembled WGS sequence"/>
</dbReference>
<evidence type="ECO:0000313" key="3">
    <source>
        <dbReference type="Proteomes" id="UP000658656"/>
    </source>
</evidence>
<protein>
    <recommendedName>
        <fullName evidence="1">SMP-30/Gluconolactonase/LRE-like region domain-containing protein</fullName>
    </recommendedName>
</protein>
<evidence type="ECO:0000259" key="1">
    <source>
        <dbReference type="Pfam" id="PF08450"/>
    </source>
</evidence>